<proteinExistence type="predicted"/>
<dbReference type="EMBL" id="CAKXAJ010026296">
    <property type="protein sequence ID" value="CAH2265936.1"/>
    <property type="molecule type" value="Genomic_DNA"/>
</dbReference>
<name>A0A8S4SCT0_9NEOP</name>
<evidence type="ECO:0000313" key="1">
    <source>
        <dbReference type="EMBL" id="CAH2265936.1"/>
    </source>
</evidence>
<gene>
    <name evidence="1" type="primary">jg5844</name>
    <name evidence="1" type="ORF">PAEG_LOCUS25121</name>
</gene>
<dbReference type="AlphaFoldDB" id="A0A8S4SCT0"/>
<organism evidence="1 2">
    <name type="scientific">Pararge aegeria aegeria</name>
    <dbReference type="NCBI Taxonomy" id="348720"/>
    <lineage>
        <taxon>Eukaryota</taxon>
        <taxon>Metazoa</taxon>
        <taxon>Ecdysozoa</taxon>
        <taxon>Arthropoda</taxon>
        <taxon>Hexapoda</taxon>
        <taxon>Insecta</taxon>
        <taxon>Pterygota</taxon>
        <taxon>Neoptera</taxon>
        <taxon>Endopterygota</taxon>
        <taxon>Lepidoptera</taxon>
        <taxon>Glossata</taxon>
        <taxon>Ditrysia</taxon>
        <taxon>Papilionoidea</taxon>
        <taxon>Nymphalidae</taxon>
        <taxon>Satyrinae</taxon>
        <taxon>Satyrini</taxon>
        <taxon>Parargina</taxon>
        <taxon>Pararge</taxon>
    </lineage>
</organism>
<accession>A0A8S4SCT0</accession>
<protein>
    <submittedName>
        <fullName evidence="1">Jg5844 protein</fullName>
    </submittedName>
</protein>
<sequence>MKLNRASFECKDSNGYLKCTMKLNRASFEVEISNHYLKCTMELNSASVEVIVTNYYHFYKTIKDEGVLIALCRADIECHDVIAPHGLPVFERLSSADDKYRVTTVSPNLKFTQSDID</sequence>
<evidence type="ECO:0000313" key="2">
    <source>
        <dbReference type="Proteomes" id="UP000838756"/>
    </source>
</evidence>
<reference evidence="1" key="1">
    <citation type="submission" date="2022-03" db="EMBL/GenBank/DDBJ databases">
        <authorList>
            <person name="Lindestad O."/>
        </authorList>
    </citation>
    <scope>NUCLEOTIDE SEQUENCE</scope>
</reference>
<comment type="caution">
    <text evidence="1">The sequence shown here is derived from an EMBL/GenBank/DDBJ whole genome shotgun (WGS) entry which is preliminary data.</text>
</comment>
<dbReference type="Proteomes" id="UP000838756">
    <property type="component" value="Unassembled WGS sequence"/>
</dbReference>
<keyword evidence="2" id="KW-1185">Reference proteome</keyword>